<keyword evidence="2" id="KW-1185">Reference proteome</keyword>
<sequence length="64" mass="6452">MSFLGLVPAGPEAADRQVVAGNDLLDSGVSADIMDGGFGDHVYIVNGAGDIAASTQCWGWSATP</sequence>
<dbReference type="EMBL" id="BKAJ01000113">
    <property type="protein sequence ID" value="GEP58916.1"/>
    <property type="molecule type" value="Genomic_DNA"/>
</dbReference>
<comment type="caution">
    <text evidence="1">The sequence shown here is derived from an EMBL/GenBank/DDBJ whole genome shotgun (WGS) entry which is preliminary data.</text>
</comment>
<dbReference type="AlphaFoldDB" id="A0A512NIZ0"/>
<evidence type="ECO:0008006" key="3">
    <source>
        <dbReference type="Google" id="ProtNLM"/>
    </source>
</evidence>
<reference evidence="1 2" key="1">
    <citation type="submission" date="2019-07" db="EMBL/GenBank/DDBJ databases">
        <title>Whole genome shotgun sequence of Reyranella soli NBRC 108950.</title>
        <authorList>
            <person name="Hosoyama A."/>
            <person name="Uohara A."/>
            <person name="Ohji S."/>
            <person name="Ichikawa N."/>
        </authorList>
    </citation>
    <scope>NUCLEOTIDE SEQUENCE [LARGE SCALE GENOMIC DNA]</scope>
    <source>
        <strain evidence="1 2">NBRC 108950</strain>
    </source>
</reference>
<dbReference type="Proteomes" id="UP000321058">
    <property type="component" value="Unassembled WGS sequence"/>
</dbReference>
<protein>
    <recommendedName>
        <fullName evidence="3">Peptidase M10 serralysin C-terminal domain-containing protein</fullName>
    </recommendedName>
</protein>
<evidence type="ECO:0000313" key="2">
    <source>
        <dbReference type="Proteomes" id="UP000321058"/>
    </source>
</evidence>
<evidence type="ECO:0000313" key="1">
    <source>
        <dbReference type="EMBL" id="GEP58916.1"/>
    </source>
</evidence>
<gene>
    <name evidence="1" type="ORF">RSO01_60820</name>
</gene>
<dbReference type="SUPFAM" id="SSF51120">
    <property type="entry name" value="beta-Roll"/>
    <property type="match status" value="1"/>
</dbReference>
<proteinExistence type="predicted"/>
<name>A0A512NIZ0_9HYPH</name>
<accession>A0A512NIZ0</accession>
<organism evidence="1 2">
    <name type="scientific">Reyranella soli</name>
    <dbReference type="NCBI Taxonomy" id="1230389"/>
    <lineage>
        <taxon>Bacteria</taxon>
        <taxon>Pseudomonadati</taxon>
        <taxon>Pseudomonadota</taxon>
        <taxon>Alphaproteobacteria</taxon>
        <taxon>Hyphomicrobiales</taxon>
        <taxon>Reyranellaceae</taxon>
        <taxon>Reyranella</taxon>
    </lineage>
</organism>
<dbReference type="InterPro" id="IPR011049">
    <property type="entry name" value="Serralysin-like_metalloprot_C"/>
</dbReference>